<reference evidence="1 2" key="1">
    <citation type="submission" date="2019-03" db="EMBL/GenBank/DDBJ databases">
        <title>Single cell metagenomics reveals metabolic interactions within the superorganism composed of flagellate Streblomastix strix and complex community of Bacteroidetes bacteria on its surface.</title>
        <authorList>
            <person name="Treitli S.C."/>
            <person name="Kolisko M."/>
            <person name="Husnik F."/>
            <person name="Keeling P."/>
            <person name="Hampl V."/>
        </authorList>
    </citation>
    <scope>NUCLEOTIDE SEQUENCE [LARGE SCALE GENOMIC DNA]</scope>
    <source>
        <strain evidence="1">ST1C</strain>
    </source>
</reference>
<organism evidence="1 2">
    <name type="scientific">Streblomastix strix</name>
    <dbReference type="NCBI Taxonomy" id="222440"/>
    <lineage>
        <taxon>Eukaryota</taxon>
        <taxon>Metamonada</taxon>
        <taxon>Preaxostyla</taxon>
        <taxon>Oxymonadida</taxon>
        <taxon>Streblomastigidae</taxon>
        <taxon>Streblomastix</taxon>
    </lineage>
</organism>
<sequence>MALSIFSQLLLINRQTTFRIVQQNLERITQNDLEEKREIHGQFVETPDMMTCVLLLSSLLNEHSGAKYKAELRLSFLNYVNLWKVRTIEYALCVYIAKSRAAKNIQCAIPVEAVKKLAGNTSGKVSTNAQILLKLIQEQ</sequence>
<dbReference type="EMBL" id="SNRW01027891">
    <property type="protein sequence ID" value="KAA6359771.1"/>
    <property type="molecule type" value="Genomic_DNA"/>
</dbReference>
<dbReference type="Proteomes" id="UP000324800">
    <property type="component" value="Unassembled WGS sequence"/>
</dbReference>
<gene>
    <name evidence="1" type="ORF">EZS28_044702</name>
</gene>
<comment type="caution">
    <text evidence="1">The sequence shown here is derived from an EMBL/GenBank/DDBJ whole genome shotgun (WGS) entry which is preliminary data.</text>
</comment>
<evidence type="ECO:0000313" key="1">
    <source>
        <dbReference type="EMBL" id="KAA6359771.1"/>
    </source>
</evidence>
<name>A0A5J4TQR4_9EUKA</name>
<protein>
    <submittedName>
        <fullName evidence="1">Uncharacterized protein</fullName>
    </submittedName>
</protein>
<proteinExistence type="predicted"/>
<accession>A0A5J4TQR4</accession>
<evidence type="ECO:0000313" key="2">
    <source>
        <dbReference type="Proteomes" id="UP000324800"/>
    </source>
</evidence>
<dbReference type="AlphaFoldDB" id="A0A5J4TQR4"/>